<dbReference type="KEGG" id="gbn:GEOBRER4_33390"/>
<evidence type="ECO:0000313" key="8">
    <source>
        <dbReference type="Proteomes" id="UP000515472"/>
    </source>
</evidence>
<feature type="transmembrane region" description="Helical" evidence="6">
    <location>
        <begin position="99"/>
        <end position="122"/>
    </location>
</feature>
<protein>
    <submittedName>
        <fullName evidence="7">Lipopolysaccharide export system permease protein LptG</fullName>
    </submittedName>
</protein>
<dbReference type="GO" id="GO:0043190">
    <property type="term" value="C:ATP-binding cassette (ABC) transporter complex"/>
    <property type="evidence" value="ECO:0007669"/>
    <property type="project" value="InterPro"/>
</dbReference>
<feature type="transmembrane region" description="Helical" evidence="6">
    <location>
        <begin position="278"/>
        <end position="296"/>
    </location>
</feature>
<evidence type="ECO:0000256" key="5">
    <source>
        <dbReference type="ARBA" id="ARBA00023136"/>
    </source>
</evidence>
<evidence type="ECO:0000256" key="1">
    <source>
        <dbReference type="ARBA" id="ARBA00004651"/>
    </source>
</evidence>
<dbReference type="NCBIfam" id="TIGR04408">
    <property type="entry name" value="LptG_lptG"/>
    <property type="match status" value="1"/>
</dbReference>
<gene>
    <name evidence="7" type="ORF">GEOBRER4_n3485</name>
</gene>
<sequence length="360" mass="39796">MTILTRYIAKAYLKMLSLCLGSFLTIYLVVDFMEKVSRFTRAGASWKHLALFFITKIPEMIIDAAPLAVLMATLLTLGTLSLTSELTAIRSCGVSLFRISLPILVISVLMSLGVLAIGEFVLPKSFAQRTYIQEVLIQKKSPSAFFRQQNIWFREEGTVLRASLFEPARNELKGITLWELQPQTGEPLKRTEADMALLGPKGWVFRDVTVRQFSGGEITATQKYRELPVQLQLKPADLKTLGKFSDSMSLVELARYCRKLRASGYDPTRYVTQMHSRISMPFGCAVMAFLGIPFALRGGRSSGIAFGVGLSIGVGFLYVIVNSVIISVGQVGLLPPVVAAWATNFIFFVAGAWLSLTIDN</sequence>
<reference evidence="7 8" key="1">
    <citation type="submission" date="2020-06" db="EMBL/GenBank/DDBJ databases">
        <title>Interaction of electrochemicaly active bacteria, Geobacter bremensis R4 on different carbon anode.</title>
        <authorList>
            <person name="Meng L."/>
            <person name="Yoshida N."/>
        </authorList>
    </citation>
    <scope>NUCLEOTIDE SEQUENCE [LARGE SCALE GENOMIC DNA]</scope>
    <source>
        <strain evidence="7 8">R4</strain>
    </source>
</reference>
<keyword evidence="8" id="KW-1185">Reference proteome</keyword>
<feature type="transmembrane region" description="Helical" evidence="6">
    <location>
        <begin position="302"/>
        <end position="321"/>
    </location>
</feature>
<feature type="transmembrane region" description="Helical" evidence="6">
    <location>
        <begin position="51"/>
        <end position="79"/>
    </location>
</feature>
<keyword evidence="5 6" id="KW-0472">Membrane</keyword>
<keyword evidence="3 6" id="KW-0812">Transmembrane</keyword>
<dbReference type="InterPro" id="IPR030923">
    <property type="entry name" value="LptG"/>
</dbReference>
<dbReference type="Pfam" id="PF03739">
    <property type="entry name" value="LptF_LptG"/>
    <property type="match status" value="1"/>
</dbReference>
<organism evidence="7 8">
    <name type="scientific">Citrifermentans bremense</name>
    <dbReference type="NCBI Taxonomy" id="60035"/>
    <lineage>
        <taxon>Bacteria</taxon>
        <taxon>Pseudomonadati</taxon>
        <taxon>Thermodesulfobacteriota</taxon>
        <taxon>Desulfuromonadia</taxon>
        <taxon>Geobacterales</taxon>
        <taxon>Geobacteraceae</taxon>
        <taxon>Citrifermentans</taxon>
    </lineage>
</organism>
<dbReference type="Proteomes" id="UP000515472">
    <property type="component" value="Chromosome"/>
</dbReference>
<feature type="transmembrane region" description="Helical" evidence="6">
    <location>
        <begin position="333"/>
        <end position="356"/>
    </location>
</feature>
<evidence type="ECO:0000256" key="3">
    <source>
        <dbReference type="ARBA" id="ARBA00022692"/>
    </source>
</evidence>
<feature type="transmembrane region" description="Helical" evidence="6">
    <location>
        <begin position="12"/>
        <end position="30"/>
    </location>
</feature>
<dbReference type="RefSeq" id="WP_185243264.1">
    <property type="nucleotide sequence ID" value="NZ_AP023213.1"/>
</dbReference>
<evidence type="ECO:0000256" key="4">
    <source>
        <dbReference type="ARBA" id="ARBA00022989"/>
    </source>
</evidence>
<proteinExistence type="predicted"/>
<comment type="subcellular location">
    <subcellularLocation>
        <location evidence="1">Cell membrane</location>
        <topology evidence="1">Multi-pass membrane protein</topology>
    </subcellularLocation>
</comment>
<dbReference type="PANTHER" id="PTHR33529:SF6">
    <property type="entry name" value="YJGP_YJGQ FAMILY PERMEASE"/>
    <property type="match status" value="1"/>
</dbReference>
<keyword evidence="2" id="KW-1003">Cell membrane</keyword>
<dbReference type="GO" id="GO:0055085">
    <property type="term" value="P:transmembrane transport"/>
    <property type="evidence" value="ECO:0007669"/>
    <property type="project" value="InterPro"/>
</dbReference>
<dbReference type="EMBL" id="AP023213">
    <property type="protein sequence ID" value="BCG48589.1"/>
    <property type="molecule type" value="Genomic_DNA"/>
</dbReference>
<dbReference type="InterPro" id="IPR005495">
    <property type="entry name" value="LptG/LptF_permease"/>
</dbReference>
<dbReference type="PANTHER" id="PTHR33529">
    <property type="entry name" value="SLR0882 PROTEIN-RELATED"/>
    <property type="match status" value="1"/>
</dbReference>
<evidence type="ECO:0000256" key="6">
    <source>
        <dbReference type="SAM" id="Phobius"/>
    </source>
</evidence>
<dbReference type="GO" id="GO:0015920">
    <property type="term" value="P:lipopolysaccharide transport"/>
    <property type="evidence" value="ECO:0007669"/>
    <property type="project" value="TreeGrafter"/>
</dbReference>
<keyword evidence="4 6" id="KW-1133">Transmembrane helix</keyword>
<dbReference type="AlphaFoldDB" id="A0A6S6M5C5"/>
<name>A0A6S6M5C5_9BACT</name>
<accession>A0A6S6M5C5</accession>
<evidence type="ECO:0000313" key="7">
    <source>
        <dbReference type="EMBL" id="BCG48589.1"/>
    </source>
</evidence>
<evidence type="ECO:0000256" key="2">
    <source>
        <dbReference type="ARBA" id="ARBA00022475"/>
    </source>
</evidence>